<gene>
    <name evidence="2" type="ORF">GCM10011450_11300</name>
</gene>
<dbReference type="PROSITE" id="PS51257">
    <property type="entry name" value="PROKAR_LIPOPROTEIN"/>
    <property type="match status" value="1"/>
</dbReference>
<keyword evidence="1" id="KW-0732">Signal</keyword>
<reference evidence="2" key="1">
    <citation type="journal article" date="2014" name="Int. J. Syst. Evol. Microbiol.">
        <title>Complete genome sequence of Corynebacterium casei LMG S-19264T (=DSM 44701T), isolated from a smear-ripened cheese.</title>
        <authorList>
            <consortium name="US DOE Joint Genome Institute (JGI-PGF)"/>
            <person name="Walter F."/>
            <person name="Albersmeier A."/>
            <person name="Kalinowski J."/>
            <person name="Ruckert C."/>
        </authorList>
    </citation>
    <scope>NUCLEOTIDE SEQUENCE</scope>
    <source>
        <strain evidence="2">KCTC 23732</strain>
    </source>
</reference>
<name>A0A918JJ93_9BURK</name>
<sequence>MKYSSKKSFSLLSGSILISLALSACTTAPKEPPSPYSPEEEVVLETIKTEFANGNYKTLITQIKAEPLMLTGSLAFRTEALKFQAFSECVSKRRTACGKTFNKMLSGNPDYTLDPAESTHPTWGPVFERENKKVQASRLRVEKQLSSQK</sequence>
<dbReference type="InterPro" id="IPR047780">
    <property type="entry name" value="TssQ-like"/>
</dbReference>
<evidence type="ECO:0000256" key="1">
    <source>
        <dbReference type="SAM" id="SignalP"/>
    </source>
</evidence>
<reference evidence="2" key="2">
    <citation type="submission" date="2020-09" db="EMBL/GenBank/DDBJ databases">
        <authorList>
            <person name="Sun Q."/>
            <person name="Kim S."/>
        </authorList>
    </citation>
    <scope>NUCLEOTIDE SEQUENCE</scope>
    <source>
        <strain evidence="2">KCTC 23732</strain>
    </source>
</reference>
<keyword evidence="3" id="KW-1185">Reference proteome</keyword>
<dbReference type="RefSeq" id="WP_169293086.1">
    <property type="nucleotide sequence ID" value="NZ_BAABFY010000055.1"/>
</dbReference>
<dbReference type="Proteomes" id="UP000608345">
    <property type="component" value="Unassembled WGS sequence"/>
</dbReference>
<feature type="signal peptide" evidence="1">
    <location>
        <begin position="1"/>
        <end position="24"/>
    </location>
</feature>
<keyword evidence="2" id="KW-0449">Lipoprotein</keyword>
<dbReference type="NCBIfam" id="NF038027">
    <property type="entry name" value="TssQ_fam"/>
    <property type="match status" value="1"/>
</dbReference>
<organism evidence="2 3">
    <name type="scientific">Advenella faeciporci</name>
    <dbReference type="NCBI Taxonomy" id="797535"/>
    <lineage>
        <taxon>Bacteria</taxon>
        <taxon>Pseudomonadati</taxon>
        <taxon>Pseudomonadota</taxon>
        <taxon>Betaproteobacteria</taxon>
        <taxon>Burkholderiales</taxon>
        <taxon>Alcaligenaceae</taxon>
    </lineage>
</organism>
<accession>A0A918JJ93</accession>
<evidence type="ECO:0000313" key="3">
    <source>
        <dbReference type="Proteomes" id="UP000608345"/>
    </source>
</evidence>
<comment type="caution">
    <text evidence="2">The sequence shown here is derived from an EMBL/GenBank/DDBJ whole genome shotgun (WGS) entry which is preliminary data.</text>
</comment>
<evidence type="ECO:0000313" key="2">
    <source>
        <dbReference type="EMBL" id="GGW83053.1"/>
    </source>
</evidence>
<dbReference type="EMBL" id="BMYS01000005">
    <property type="protein sequence ID" value="GGW83053.1"/>
    <property type="molecule type" value="Genomic_DNA"/>
</dbReference>
<feature type="chain" id="PRO_5036895479" evidence="1">
    <location>
        <begin position="25"/>
        <end position="149"/>
    </location>
</feature>
<dbReference type="AlphaFoldDB" id="A0A918JJ93"/>
<protein>
    <submittedName>
        <fullName evidence="2">Lipoprotein</fullName>
    </submittedName>
</protein>
<proteinExistence type="predicted"/>